<gene>
    <name evidence="1" type="ORF">QJS35_31390</name>
</gene>
<keyword evidence="1" id="KW-0378">Hydrolase</keyword>
<dbReference type="Gene3D" id="3.40.50.1110">
    <property type="entry name" value="SGNH hydrolase"/>
    <property type="match status" value="1"/>
</dbReference>
<dbReference type="Proteomes" id="UP001493487">
    <property type="component" value="Unassembled WGS sequence"/>
</dbReference>
<dbReference type="EMBL" id="JASKHM010000026">
    <property type="protein sequence ID" value="MEQ4486890.1"/>
    <property type="molecule type" value="Genomic_DNA"/>
</dbReference>
<keyword evidence="2" id="KW-1185">Reference proteome</keyword>
<reference evidence="1 2" key="1">
    <citation type="journal article" date="2023" name="Genome Announc.">
        <title>Pan-Genome Analyses of the Genus Cohnella and Proposal of the Novel Species Cohnella silvisoli sp. nov., Isolated from Forest Soil.</title>
        <authorList>
            <person name="Wang C."/>
            <person name="Mao L."/>
            <person name="Bao G."/>
            <person name="Zhu H."/>
        </authorList>
    </citation>
    <scope>NUCLEOTIDE SEQUENCE [LARGE SCALE GENOMIC DNA]</scope>
    <source>
        <strain evidence="1 2">NL03-T5-1</strain>
    </source>
</reference>
<dbReference type="PANTHER" id="PTHR34407">
    <property type="entry name" value="EXPRESSED PROTEIN"/>
    <property type="match status" value="1"/>
</dbReference>
<dbReference type="PANTHER" id="PTHR34407:SF1">
    <property type="entry name" value="SGNH HYDROLASE-TYPE ESTERASE DOMAIN-CONTAINING PROTEIN"/>
    <property type="match status" value="1"/>
</dbReference>
<protein>
    <submittedName>
        <fullName evidence="1">SGNH/GDSL hydrolase family protein</fullName>
    </submittedName>
</protein>
<proteinExistence type="predicted"/>
<dbReference type="RefSeq" id="WP_232189949.1">
    <property type="nucleotide sequence ID" value="NZ_JAIOAP010000025.1"/>
</dbReference>
<accession>A0ABV1L3G6</accession>
<name>A0ABV1L3G6_9BACL</name>
<organism evidence="1 2">
    <name type="scientific">Cohnella silvisoli</name>
    <dbReference type="NCBI Taxonomy" id="2873699"/>
    <lineage>
        <taxon>Bacteria</taxon>
        <taxon>Bacillati</taxon>
        <taxon>Bacillota</taxon>
        <taxon>Bacilli</taxon>
        <taxon>Bacillales</taxon>
        <taxon>Paenibacillaceae</taxon>
        <taxon>Cohnella</taxon>
    </lineage>
</organism>
<evidence type="ECO:0000313" key="2">
    <source>
        <dbReference type="Proteomes" id="UP001493487"/>
    </source>
</evidence>
<comment type="caution">
    <text evidence="1">The sequence shown here is derived from an EMBL/GenBank/DDBJ whole genome shotgun (WGS) entry which is preliminary data.</text>
</comment>
<evidence type="ECO:0000313" key="1">
    <source>
        <dbReference type="EMBL" id="MEQ4486890.1"/>
    </source>
</evidence>
<dbReference type="CDD" id="cd00229">
    <property type="entry name" value="SGNH_hydrolase"/>
    <property type="match status" value="1"/>
</dbReference>
<dbReference type="GO" id="GO:0016787">
    <property type="term" value="F:hydrolase activity"/>
    <property type="evidence" value="ECO:0007669"/>
    <property type="project" value="UniProtKB-KW"/>
</dbReference>
<dbReference type="SUPFAM" id="SSF52266">
    <property type="entry name" value="SGNH hydrolase"/>
    <property type="match status" value="1"/>
</dbReference>
<dbReference type="InterPro" id="IPR036514">
    <property type="entry name" value="SGNH_hydro_sf"/>
</dbReference>
<sequence length="365" mass="41951">MMNEQIWKHRGPLRNTQQALDSGTVRLGFIGGSITDARTRHNWPEPVIAWFKERYPHVRLFIENAAIGATGSELAVFRAEHELIERECDLVFVDYSVNDEDEPSEKRMRTREGLLRKLLVDGRRDVVIVHTFRQSFYREMSEGGTPASVADFEDLAEHYGIGSVGMGMHALEEVRRGRMRWEEWLPDGLHPTERGSLSYARSVIAFLENELSESRHAVKPDEKFSLPTPLNPDNWEKASSLPLSELETEGPWVIRRWPHLEWMDQVLETSAIGAKLKFSFVGRGLSLGFDFGKTSSELRYRLDNGPWEISVRERPDWCGNDGWYRMYTVAEDLIYGTHEFEMEVIHGDRPDCKGTNCRLALVGIL</sequence>